<dbReference type="InterPro" id="IPR010209">
    <property type="entry name" value="Ion_transpt_RnfG/RsxG"/>
</dbReference>
<dbReference type="RefSeq" id="WP_076600959.1">
    <property type="nucleotide sequence ID" value="NZ_FTMD01000002.1"/>
</dbReference>
<keyword evidence="6" id="KW-1003">Cell membrane</keyword>
<dbReference type="GO" id="GO:0010181">
    <property type="term" value="F:FMN binding"/>
    <property type="evidence" value="ECO:0007669"/>
    <property type="project" value="InterPro"/>
</dbReference>
<sequence>MSVPETPGGIAAIRERLGYQPVLLAVSALLAGAALTWAHGATKAPIAAAEATDLRNTLAQVMPEGFADNDLLADVVEVDGARGAVRVHVARRAGAAVGAVFRMAERGYAGEVALLMAVDADGRVLGVRVLKHAETPGLGDKIDRAKSPWIDGFAGKSLAEPVPAQWAVKKDGGVFDAFAGATITPRAVVKAVRSGLEFFSAQRAEILGGRS</sequence>
<keyword evidence="2 6" id="KW-0597">Phosphoprotein</keyword>
<evidence type="ECO:0000256" key="2">
    <source>
        <dbReference type="ARBA" id="ARBA00022553"/>
    </source>
</evidence>
<keyword evidence="6" id="KW-1278">Translocase</keyword>
<dbReference type="PANTHER" id="PTHR36118">
    <property type="entry name" value="ION-TRANSLOCATING OXIDOREDUCTASE COMPLEX SUBUNIT G"/>
    <property type="match status" value="1"/>
</dbReference>
<dbReference type="GO" id="GO:0009055">
    <property type="term" value="F:electron transfer activity"/>
    <property type="evidence" value="ECO:0007669"/>
    <property type="project" value="InterPro"/>
</dbReference>
<keyword evidence="6" id="KW-1133">Transmembrane helix</keyword>
<gene>
    <name evidence="6" type="primary">rnfG</name>
    <name evidence="8" type="ORF">SAMN05421829_102478</name>
</gene>
<comment type="subcellular location">
    <subcellularLocation>
        <location evidence="6">Cell inner membrane</location>
        <topology evidence="6">Single-pass membrane protein</topology>
    </subcellularLocation>
</comment>
<comment type="subunit">
    <text evidence="6">The complex is composed of six subunits: RnfA, RnfB, RnfC, RnfD, RnfE and RnfG.</text>
</comment>
<evidence type="ECO:0000313" key="9">
    <source>
        <dbReference type="Proteomes" id="UP000186819"/>
    </source>
</evidence>
<evidence type="ECO:0000256" key="5">
    <source>
        <dbReference type="ARBA" id="ARBA00022982"/>
    </source>
</evidence>
<comment type="function">
    <text evidence="6">Part of a membrane-bound complex that couples electron transfer with translocation of ions across the membrane.</text>
</comment>
<dbReference type="PANTHER" id="PTHR36118:SF1">
    <property type="entry name" value="ION-TRANSLOCATING OXIDOREDUCTASE COMPLEX SUBUNIT G"/>
    <property type="match status" value="1"/>
</dbReference>
<keyword evidence="5 6" id="KW-0249">Electron transport</keyword>
<dbReference type="STRING" id="34027.SAMN05421829_102478"/>
<dbReference type="Pfam" id="PF04205">
    <property type="entry name" value="FMN_bind"/>
    <property type="match status" value="1"/>
</dbReference>
<dbReference type="EC" id="7.-.-.-" evidence="6"/>
<evidence type="ECO:0000259" key="7">
    <source>
        <dbReference type="SMART" id="SM00900"/>
    </source>
</evidence>
<dbReference type="AlphaFoldDB" id="A0A1N6QFK8"/>
<dbReference type="NCBIfam" id="TIGR01947">
    <property type="entry name" value="rnfG"/>
    <property type="match status" value="1"/>
</dbReference>
<dbReference type="InterPro" id="IPR007329">
    <property type="entry name" value="FMN-bd"/>
</dbReference>
<protein>
    <recommendedName>
        <fullName evidence="6">Ion-translocating oxidoreductase complex subunit G</fullName>
        <ecNumber evidence="6">7.-.-.-</ecNumber>
    </recommendedName>
    <alternativeName>
        <fullName evidence="6">Rnf electron transport complex subunit G</fullName>
    </alternativeName>
</protein>
<dbReference type="NCBIfam" id="NF002519">
    <property type="entry name" value="PRK01908.1"/>
    <property type="match status" value="1"/>
</dbReference>
<feature type="modified residue" description="FMN phosphoryl threonine" evidence="6">
    <location>
        <position position="182"/>
    </location>
</feature>
<keyword evidence="4 6" id="KW-0288">FMN</keyword>
<keyword evidence="6" id="KW-0812">Transmembrane</keyword>
<dbReference type="OrthoDB" id="9784165at2"/>
<evidence type="ECO:0000256" key="3">
    <source>
        <dbReference type="ARBA" id="ARBA00022630"/>
    </source>
</evidence>
<name>A0A1N6QFK8_9RHOO</name>
<accession>A0A1N6QFK8</accession>
<keyword evidence="1 6" id="KW-0813">Transport</keyword>
<comment type="similarity">
    <text evidence="6">Belongs to the RnfG family.</text>
</comment>
<dbReference type="PIRSF" id="PIRSF006091">
    <property type="entry name" value="E_trnsport_RnfG"/>
    <property type="match status" value="1"/>
</dbReference>
<dbReference type="SMART" id="SM00900">
    <property type="entry name" value="FMN_bind"/>
    <property type="match status" value="1"/>
</dbReference>
<organism evidence="8 9">
    <name type="scientific">Aromatoleum tolulyticum</name>
    <dbReference type="NCBI Taxonomy" id="34027"/>
    <lineage>
        <taxon>Bacteria</taxon>
        <taxon>Pseudomonadati</taxon>
        <taxon>Pseudomonadota</taxon>
        <taxon>Betaproteobacteria</taxon>
        <taxon>Rhodocyclales</taxon>
        <taxon>Rhodocyclaceae</taxon>
        <taxon>Aromatoleum</taxon>
    </lineage>
</organism>
<keyword evidence="6" id="KW-0472">Membrane</keyword>
<dbReference type="GO" id="GO:0022900">
    <property type="term" value="P:electron transport chain"/>
    <property type="evidence" value="ECO:0007669"/>
    <property type="project" value="UniProtKB-UniRule"/>
</dbReference>
<evidence type="ECO:0000256" key="1">
    <source>
        <dbReference type="ARBA" id="ARBA00022448"/>
    </source>
</evidence>
<dbReference type="GO" id="GO:0005886">
    <property type="term" value="C:plasma membrane"/>
    <property type="evidence" value="ECO:0007669"/>
    <property type="project" value="UniProtKB-SubCell"/>
</dbReference>
<keyword evidence="3 6" id="KW-0285">Flavoprotein</keyword>
<proteinExistence type="inferred from homology"/>
<keyword evidence="9" id="KW-1185">Reference proteome</keyword>
<keyword evidence="6" id="KW-0997">Cell inner membrane</keyword>
<dbReference type="HAMAP" id="MF_00479">
    <property type="entry name" value="RsxG_RnfG"/>
    <property type="match status" value="1"/>
</dbReference>
<evidence type="ECO:0000256" key="4">
    <source>
        <dbReference type="ARBA" id="ARBA00022643"/>
    </source>
</evidence>
<feature type="domain" description="FMN-binding" evidence="7">
    <location>
        <begin position="107"/>
        <end position="199"/>
    </location>
</feature>
<reference evidence="9" key="1">
    <citation type="submission" date="2017-01" db="EMBL/GenBank/DDBJ databases">
        <authorList>
            <person name="Varghese N."/>
            <person name="Submissions S."/>
        </authorList>
    </citation>
    <scope>NUCLEOTIDE SEQUENCE [LARGE SCALE GENOMIC DNA]</scope>
    <source>
        <strain evidence="9">ATCC 51758</strain>
    </source>
</reference>
<comment type="cofactor">
    <cofactor evidence="6">
        <name>FMN</name>
        <dbReference type="ChEBI" id="CHEBI:58210"/>
    </cofactor>
</comment>
<dbReference type="Proteomes" id="UP000186819">
    <property type="component" value="Unassembled WGS sequence"/>
</dbReference>
<evidence type="ECO:0000313" key="8">
    <source>
        <dbReference type="EMBL" id="SIQ15332.1"/>
    </source>
</evidence>
<dbReference type="EMBL" id="FTMD01000002">
    <property type="protein sequence ID" value="SIQ15332.1"/>
    <property type="molecule type" value="Genomic_DNA"/>
</dbReference>
<evidence type="ECO:0000256" key="6">
    <source>
        <dbReference type="HAMAP-Rule" id="MF_00479"/>
    </source>
</evidence>